<keyword evidence="7 9" id="KW-0408">Iron</keyword>
<evidence type="ECO:0000313" key="12">
    <source>
        <dbReference type="Proteomes" id="UP000030671"/>
    </source>
</evidence>
<dbReference type="GO" id="GO:0020037">
    <property type="term" value="F:heme binding"/>
    <property type="evidence" value="ECO:0007669"/>
    <property type="project" value="InterPro"/>
</dbReference>
<sequence>MPSSIIFTFLDISLAILGLYLIKRHFDKPAGRRIPGPKGLPLIGNLFDVPIENEPLVFTEWQKKYGDIASATVLGQKIIILNSPKLAVDILNKKSSIYSNRPHFTMASDLVGWKDAIVMLPNEDRFRGYRKMMHQAIGSRSAVERYLDTMESEAHACLRSILKDPRNPVVPVRKAVGAVILIISHGYKVTSANDPLVRVADAATDQLGILLAPGNFLVDTIPALQYVPEWVPGAGFQKIAREWRATLYELTDRSFDYVKQQMAAGIAVPNLVSNLMDGKKVSLKEEEDIKWAASSLYSAGIDNPVNALATFFLAMTMHPEVQRKAQAEIDAVIGRDRLPLFSDRDQMPYMNALCKELIRWGPTAPLGAPHCATQDDFHDGYFIPKGTIIVANIWHFLHDPEVYPDPNRFNPDRLISSPGKPAQRDPFEVSFGYGRRSCPGSVLADYLLFIFCASILAVYDIEKVEENGIIQEPKHEFTSGVLVKPKPFKTCLKPRSAKAEALIRSIEELR</sequence>
<keyword evidence="8 10" id="KW-0503">Monooxygenase</keyword>
<dbReference type="GO" id="GO:0005506">
    <property type="term" value="F:iron ion binding"/>
    <property type="evidence" value="ECO:0007669"/>
    <property type="project" value="InterPro"/>
</dbReference>
<keyword evidence="5 9" id="KW-0479">Metal-binding</keyword>
<reference evidence="11 12" key="1">
    <citation type="journal article" date="2012" name="New Phytol.">
        <title>Insight into trade-off between wood decay and parasitism from the genome of a fungal forest pathogen.</title>
        <authorList>
            <person name="Olson A."/>
            <person name="Aerts A."/>
            <person name="Asiegbu F."/>
            <person name="Belbahri L."/>
            <person name="Bouzid O."/>
            <person name="Broberg A."/>
            <person name="Canback B."/>
            <person name="Coutinho P.M."/>
            <person name="Cullen D."/>
            <person name="Dalman K."/>
            <person name="Deflorio G."/>
            <person name="van Diepen L.T."/>
            <person name="Dunand C."/>
            <person name="Duplessis S."/>
            <person name="Durling M."/>
            <person name="Gonthier P."/>
            <person name="Grimwood J."/>
            <person name="Fossdal C.G."/>
            <person name="Hansson D."/>
            <person name="Henrissat B."/>
            <person name="Hietala A."/>
            <person name="Himmelstrand K."/>
            <person name="Hoffmeister D."/>
            <person name="Hogberg N."/>
            <person name="James T.Y."/>
            <person name="Karlsson M."/>
            <person name="Kohler A."/>
            <person name="Kues U."/>
            <person name="Lee Y.H."/>
            <person name="Lin Y.C."/>
            <person name="Lind M."/>
            <person name="Lindquist E."/>
            <person name="Lombard V."/>
            <person name="Lucas S."/>
            <person name="Lunden K."/>
            <person name="Morin E."/>
            <person name="Murat C."/>
            <person name="Park J."/>
            <person name="Raffaello T."/>
            <person name="Rouze P."/>
            <person name="Salamov A."/>
            <person name="Schmutz J."/>
            <person name="Solheim H."/>
            <person name="Stahlberg J."/>
            <person name="Velez H."/>
            <person name="de Vries R.P."/>
            <person name="Wiebenga A."/>
            <person name="Woodward S."/>
            <person name="Yakovlev I."/>
            <person name="Garbelotto M."/>
            <person name="Martin F."/>
            <person name="Grigoriev I.V."/>
            <person name="Stenlid J."/>
        </authorList>
    </citation>
    <scope>NUCLEOTIDE SEQUENCE [LARGE SCALE GENOMIC DNA]</scope>
    <source>
        <strain evidence="11 12">TC 32-1</strain>
    </source>
</reference>
<dbReference type="SUPFAM" id="SSF48264">
    <property type="entry name" value="Cytochrome P450"/>
    <property type="match status" value="1"/>
</dbReference>
<dbReference type="InterPro" id="IPR001128">
    <property type="entry name" value="Cyt_P450"/>
</dbReference>
<evidence type="ECO:0000256" key="5">
    <source>
        <dbReference type="ARBA" id="ARBA00022723"/>
    </source>
</evidence>
<dbReference type="InterPro" id="IPR036396">
    <property type="entry name" value="Cyt_P450_sf"/>
</dbReference>
<dbReference type="PANTHER" id="PTHR46300">
    <property type="entry name" value="P450, PUTATIVE (EUROFUNG)-RELATED-RELATED"/>
    <property type="match status" value="1"/>
</dbReference>
<evidence type="ECO:0000256" key="3">
    <source>
        <dbReference type="ARBA" id="ARBA00010617"/>
    </source>
</evidence>
<dbReference type="InParanoid" id="W4JZ77"/>
<dbReference type="PANTHER" id="PTHR46300:SF7">
    <property type="entry name" value="P450, PUTATIVE (EUROFUNG)-RELATED"/>
    <property type="match status" value="1"/>
</dbReference>
<evidence type="ECO:0000256" key="2">
    <source>
        <dbReference type="ARBA" id="ARBA00005179"/>
    </source>
</evidence>
<dbReference type="Gene3D" id="1.10.630.10">
    <property type="entry name" value="Cytochrome P450"/>
    <property type="match status" value="1"/>
</dbReference>
<evidence type="ECO:0000256" key="7">
    <source>
        <dbReference type="ARBA" id="ARBA00023004"/>
    </source>
</evidence>
<dbReference type="AlphaFoldDB" id="W4JZ77"/>
<evidence type="ECO:0000256" key="9">
    <source>
        <dbReference type="PIRSR" id="PIRSR602401-1"/>
    </source>
</evidence>
<accession>W4JZ77</accession>
<dbReference type="HOGENOM" id="CLU_001570_2_3_1"/>
<gene>
    <name evidence="11" type="primary">cyp44</name>
    <name evidence="11" type="ORF">HETIRDRAFT_104128</name>
</gene>
<dbReference type="EMBL" id="KI925461">
    <property type="protein sequence ID" value="ETW78769.1"/>
    <property type="molecule type" value="Genomic_DNA"/>
</dbReference>
<dbReference type="RefSeq" id="XP_009549080.1">
    <property type="nucleotide sequence ID" value="XM_009550785.1"/>
</dbReference>
<dbReference type="PROSITE" id="PS00086">
    <property type="entry name" value="CYTOCHROME_P450"/>
    <property type="match status" value="1"/>
</dbReference>
<evidence type="ECO:0000313" key="11">
    <source>
        <dbReference type="EMBL" id="ETW78769.1"/>
    </source>
</evidence>
<organism evidence="11 12">
    <name type="scientific">Heterobasidion irregulare (strain TC 32-1)</name>
    <dbReference type="NCBI Taxonomy" id="747525"/>
    <lineage>
        <taxon>Eukaryota</taxon>
        <taxon>Fungi</taxon>
        <taxon>Dikarya</taxon>
        <taxon>Basidiomycota</taxon>
        <taxon>Agaricomycotina</taxon>
        <taxon>Agaricomycetes</taxon>
        <taxon>Russulales</taxon>
        <taxon>Bondarzewiaceae</taxon>
        <taxon>Heterobasidion</taxon>
        <taxon>Heterobasidion annosum species complex</taxon>
    </lineage>
</organism>
<comment type="pathway">
    <text evidence="2">Secondary metabolite biosynthesis.</text>
</comment>
<comment type="similarity">
    <text evidence="3 10">Belongs to the cytochrome P450 family.</text>
</comment>
<dbReference type="eggNOG" id="KOG0156">
    <property type="taxonomic scope" value="Eukaryota"/>
</dbReference>
<comment type="cofactor">
    <cofactor evidence="1 9">
        <name>heme</name>
        <dbReference type="ChEBI" id="CHEBI:30413"/>
    </cofactor>
</comment>
<feature type="binding site" description="axial binding residue" evidence="9">
    <location>
        <position position="438"/>
    </location>
    <ligand>
        <name>heme</name>
        <dbReference type="ChEBI" id="CHEBI:30413"/>
    </ligand>
    <ligandPart>
        <name>Fe</name>
        <dbReference type="ChEBI" id="CHEBI:18248"/>
    </ligandPart>
</feature>
<dbReference type="InterPro" id="IPR017972">
    <property type="entry name" value="Cyt_P450_CS"/>
</dbReference>
<keyword evidence="4 9" id="KW-0349">Heme</keyword>
<dbReference type="GO" id="GO:0016705">
    <property type="term" value="F:oxidoreductase activity, acting on paired donors, with incorporation or reduction of molecular oxygen"/>
    <property type="evidence" value="ECO:0007669"/>
    <property type="project" value="InterPro"/>
</dbReference>
<dbReference type="CDD" id="cd11065">
    <property type="entry name" value="CYP64-like"/>
    <property type="match status" value="1"/>
</dbReference>
<dbReference type="InterPro" id="IPR050364">
    <property type="entry name" value="Cytochrome_P450_fung"/>
</dbReference>
<protein>
    <submittedName>
        <fullName evidence="11">Cytochrome P450 monooxygenase 44</fullName>
    </submittedName>
</protein>
<evidence type="ECO:0000256" key="6">
    <source>
        <dbReference type="ARBA" id="ARBA00023002"/>
    </source>
</evidence>
<evidence type="ECO:0000256" key="8">
    <source>
        <dbReference type="ARBA" id="ARBA00023033"/>
    </source>
</evidence>
<dbReference type="InterPro" id="IPR002401">
    <property type="entry name" value="Cyt_P450_E_grp-I"/>
</dbReference>
<evidence type="ECO:0000256" key="10">
    <source>
        <dbReference type="RuleBase" id="RU000461"/>
    </source>
</evidence>
<dbReference type="GO" id="GO:0004497">
    <property type="term" value="F:monooxygenase activity"/>
    <property type="evidence" value="ECO:0007669"/>
    <property type="project" value="UniProtKB-KW"/>
</dbReference>
<dbReference type="Pfam" id="PF00067">
    <property type="entry name" value="p450"/>
    <property type="match status" value="1"/>
</dbReference>
<dbReference type="GeneID" id="20665970"/>
<proteinExistence type="inferred from homology"/>
<name>W4JZ77_HETIT</name>
<dbReference type="KEGG" id="hir:HETIRDRAFT_104128"/>
<evidence type="ECO:0000256" key="1">
    <source>
        <dbReference type="ARBA" id="ARBA00001971"/>
    </source>
</evidence>
<keyword evidence="12" id="KW-1185">Reference proteome</keyword>
<dbReference type="Proteomes" id="UP000030671">
    <property type="component" value="Unassembled WGS sequence"/>
</dbReference>
<evidence type="ECO:0000256" key="4">
    <source>
        <dbReference type="ARBA" id="ARBA00022617"/>
    </source>
</evidence>
<keyword evidence="6 10" id="KW-0560">Oxidoreductase</keyword>
<dbReference type="PRINTS" id="PR00463">
    <property type="entry name" value="EP450I"/>
</dbReference>
<dbReference type="OrthoDB" id="2789670at2759"/>